<feature type="transmembrane region" description="Helical" evidence="1">
    <location>
        <begin position="29"/>
        <end position="50"/>
    </location>
</feature>
<dbReference type="Proteomes" id="UP000590740">
    <property type="component" value="Unassembled WGS sequence"/>
</dbReference>
<dbReference type="EMBL" id="JACHIG010000009">
    <property type="protein sequence ID" value="MBB5034314.1"/>
    <property type="molecule type" value="Genomic_DNA"/>
</dbReference>
<feature type="transmembrane region" description="Helical" evidence="1">
    <location>
        <begin position="176"/>
        <end position="195"/>
    </location>
</feature>
<keyword evidence="1" id="KW-1133">Transmembrane helix</keyword>
<feature type="transmembrane region" description="Helical" evidence="1">
    <location>
        <begin position="225"/>
        <end position="250"/>
    </location>
</feature>
<evidence type="ECO:0000313" key="3">
    <source>
        <dbReference type="Proteomes" id="UP000590740"/>
    </source>
</evidence>
<dbReference type="CDD" id="cd06174">
    <property type="entry name" value="MFS"/>
    <property type="match status" value="1"/>
</dbReference>
<sequence length="420" mass="46058">MRIGRVNEADAITTSRTLRNELWRSIPSGVIDTLTATFGMLIAVRVFHMGDVGKSVFLSATSGGMVASLFVVPLLLRARSTIAHTAAKVQILGGACMAVSAAFPQNAFLYIGGLSLGLFCFTMQIPLLTQIYRINYPAARRGKLYAVTGVTRAAAAMCFGFVGGKLLGWHLGNYTWLLWAFAASGFISGFWTYGLPVTQWEAPENSSTSLWSSMRWVREDEDFRTLLISWMIMGIGNLAAACLFVEYLANPSHGINLSEFDVAWITGVVPVLARVIFSYPWGLVYDHFHLFTVRAVLNVFFAAGILCFYLGHNLFWWTLGMGLWGMANAGGNVTWALWVTKLASKHAVAEYMSVHTFLTGVRGLIAPSLAFGMIKFMSFDMFAIICGLSILSASGFIGVRARTSSESAERLRPGARQERL</sequence>
<keyword evidence="1" id="KW-0812">Transmembrane</keyword>
<gene>
    <name evidence="2" type="ORF">HNQ65_003908</name>
</gene>
<feature type="transmembrane region" description="Helical" evidence="1">
    <location>
        <begin position="109"/>
        <end position="132"/>
    </location>
</feature>
<keyword evidence="3" id="KW-1185">Reference proteome</keyword>
<dbReference type="RefSeq" id="WP_184342002.1">
    <property type="nucleotide sequence ID" value="NZ_JACHIG010000009.1"/>
</dbReference>
<organism evidence="2 3">
    <name type="scientific">Prosthecobacter vanneervenii</name>
    <dbReference type="NCBI Taxonomy" id="48466"/>
    <lineage>
        <taxon>Bacteria</taxon>
        <taxon>Pseudomonadati</taxon>
        <taxon>Verrucomicrobiota</taxon>
        <taxon>Verrucomicrobiia</taxon>
        <taxon>Verrucomicrobiales</taxon>
        <taxon>Verrucomicrobiaceae</taxon>
        <taxon>Prosthecobacter</taxon>
    </lineage>
</organism>
<feature type="transmembrane region" description="Helical" evidence="1">
    <location>
        <begin position="85"/>
        <end position="103"/>
    </location>
</feature>
<feature type="transmembrane region" description="Helical" evidence="1">
    <location>
        <begin position="56"/>
        <end position="76"/>
    </location>
</feature>
<name>A0A7W7YDX1_9BACT</name>
<feature type="transmembrane region" description="Helical" evidence="1">
    <location>
        <begin position="262"/>
        <end position="284"/>
    </location>
</feature>
<evidence type="ECO:0000256" key="1">
    <source>
        <dbReference type="SAM" id="Phobius"/>
    </source>
</evidence>
<feature type="transmembrane region" description="Helical" evidence="1">
    <location>
        <begin position="144"/>
        <end position="164"/>
    </location>
</feature>
<feature type="transmembrane region" description="Helical" evidence="1">
    <location>
        <begin position="379"/>
        <end position="399"/>
    </location>
</feature>
<evidence type="ECO:0000313" key="2">
    <source>
        <dbReference type="EMBL" id="MBB5034314.1"/>
    </source>
</evidence>
<protein>
    <submittedName>
        <fullName evidence="2">Uncharacterized protein</fullName>
    </submittedName>
</protein>
<dbReference type="SUPFAM" id="SSF103473">
    <property type="entry name" value="MFS general substrate transporter"/>
    <property type="match status" value="1"/>
</dbReference>
<keyword evidence="1" id="KW-0472">Membrane</keyword>
<dbReference type="InterPro" id="IPR036259">
    <property type="entry name" value="MFS_trans_sf"/>
</dbReference>
<accession>A0A7W7YDX1</accession>
<proteinExistence type="predicted"/>
<dbReference type="AlphaFoldDB" id="A0A7W7YDX1"/>
<feature type="transmembrane region" description="Helical" evidence="1">
    <location>
        <begin position="317"/>
        <end position="339"/>
    </location>
</feature>
<feature type="transmembrane region" description="Helical" evidence="1">
    <location>
        <begin position="351"/>
        <end position="373"/>
    </location>
</feature>
<comment type="caution">
    <text evidence="2">The sequence shown here is derived from an EMBL/GenBank/DDBJ whole genome shotgun (WGS) entry which is preliminary data.</text>
</comment>
<dbReference type="Gene3D" id="1.20.1250.20">
    <property type="entry name" value="MFS general substrate transporter like domains"/>
    <property type="match status" value="1"/>
</dbReference>
<feature type="transmembrane region" description="Helical" evidence="1">
    <location>
        <begin position="291"/>
        <end position="311"/>
    </location>
</feature>
<reference evidence="2 3" key="1">
    <citation type="submission" date="2020-08" db="EMBL/GenBank/DDBJ databases">
        <title>Genomic Encyclopedia of Type Strains, Phase IV (KMG-IV): sequencing the most valuable type-strain genomes for metagenomic binning, comparative biology and taxonomic classification.</title>
        <authorList>
            <person name="Goeker M."/>
        </authorList>
    </citation>
    <scope>NUCLEOTIDE SEQUENCE [LARGE SCALE GENOMIC DNA]</scope>
    <source>
        <strain evidence="2 3">DSM 12252</strain>
    </source>
</reference>